<dbReference type="EMBL" id="QKWP01000983">
    <property type="protein sequence ID" value="RIB12864.1"/>
    <property type="molecule type" value="Genomic_DNA"/>
</dbReference>
<dbReference type="Proteomes" id="UP000266673">
    <property type="component" value="Unassembled WGS sequence"/>
</dbReference>
<protein>
    <submittedName>
        <fullName evidence="2">Uncharacterized protein</fullName>
    </submittedName>
</protein>
<evidence type="ECO:0000313" key="2">
    <source>
        <dbReference type="EMBL" id="RIB12864.1"/>
    </source>
</evidence>
<dbReference type="AlphaFoldDB" id="A0A397URK1"/>
<evidence type="ECO:0000313" key="3">
    <source>
        <dbReference type="Proteomes" id="UP000266673"/>
    </source>
</evidence>
<keyword evidence="1" id="KW-0175">Coiled coil</keyword>
<name>A0A397URK1_9GLOM</name>
<gene>
    <name evidence="2" type="ORF">C2G38_2041470</name>
</gene>
<dbReference type="OrthoDB" id="2432073at2759"/>
<proteinExistence type="predicted"/>
<evidence type="ECO:0000256" key="1">
    <source>
        <dbReference type="SAM" id="Coils"/>
    </source>
</evidence>
<sequence length="258" mass="30485">MENFTHPLLNSIFSETHQELQTLQKDFSYLQTHFVNIDNNLEIENYEEILEEEEEEEENYEDNEYLFISESKLQKYQQIYNKIKIIENFEDNLNNNKIEKSEKIINNNEEDFIKKINKTICCQNNCLKEKINTKKAFLRNFNFQNLSKNNQDSFLMGYFIGISNLKNTSKGNKRVRISYDYSFDSEEIFLQAFKFIYGVGSTRIENIRTHLSTEDIKIRVHKSAGKLSHTAIFFSTIINIINFTLSYANKWGLPSPGI</sequence>
<accession>A0A397URK1</accession>
<feature type="coiled-coil region" evidence="1">
    <location>
        <begin position="36"/>
        <end position="63"/>
    </location>
</feature>
<reference evidence="2 3" key="1">
    <citation type="submission" date="2018-06" db="EMBL/GenBank/DDBJ databases">
        <title>Comparative genomics reveals the genomic features of Rhizophagus irregularis, R. cerebriforme, R. diaphanum and Gigaspora rosea, and their symbiotic lifestyle signature.</title>
        <authorList>
            <person name="Morin E."/>
            <person name="San Clemente H."/>
            <person name="Chen E.C.H."/>
            <person name="De La Providencia I."/>
            <person name="Hainaut M."/>
            <person name="Kuo A."/>
            <person name="Kohler A."/>
            <person name="Murat C."/>
            <person name="Tang N."/>
            <person name="Roy S."/>
            <person name="Loubradou J."/>
            <person name="Henrissat B."/>
            <person name="Grigoriev I.V."/>
            <person name="Corradi N."/>
            <person name="Roux C."/>
            <person name="Martin F.M."/>
        </authorList>
    </citation>
    <scope>NUCLEOTIDE SEQUENCE [LARGE SCALE GENOMIC DNA]</scope>
    <source>
        <strain evidence="2 3">DAOM 194757</strain>
    </source>
</reference>
<comment type="caution">
    <text evidence="2">The sequence shown here is derived from an EMBL/GenBank/DDBJ whole genome shotgun (WGS) entry which is preliminary data.</text>
</comment>
<keyword evidence="3" id="KW-1185">Reference proteome</keyword>
<organism evidence="2 3">
    <name type="scientific">Gigaspora rosea</name>
    <dbReference type="NCBI Taxonomy" id="44941"/>
    <lineage>
        <taxon>Eukaryota</taxon>
        <taxon>Fungi</taxon>
        <taxon>Fungi incertae sedis</taxon>
        <taxon>Mucoromycota</taxon>
        <taxon>Glomeromycotina</taxon>
        <taxon>Glomeromycetes</taxon>
        <taxon>Diversisporales</taxon>
        <taxon>Gigasporaceae</taxon>
        <taxon>Gigaspora</taxon>
    </lineage>
</organism>